<gene>
    <name evidence="1" type="ORF">BD01_1819</name>
</gene>
<dbReference type="OrthoDB" id="102236at2157"/>
<evidence type="ECO:0000313" key="2">
    <source>
        <dbReference type="Proteomes" id="UP000019434"/>
    </source>
</evidence>
<reference evidence="1 2" key="1">
    <citation type="submission" date="2014-02" db="EMBL/GenBank/DDBJ databases">
        <title>Genome Sequence of an Hyperthermophilic Archaeon, Thermococcus nautili 30-1, producing viral vesicles.</title>
        <authorList>
            <person name="Oberto J."/>
            <person name="Gaudin M."/>
            <person name="Cossu M."/>
            <person name="Gorlas A."/>
            <person name="Slesarev A."/>
            <person name="Marguet E."/>
            <person name="Forterre P."/>
        </authorList>
    </citation>
    <scope>NUCLEOTIDE SEQUENCE [LARGE SCALE GENOMIC DNA]</scope>
    <source>
        <strain evidence="1 2">30-1</strain>
    </source>
</reference>
<accession>W8NW61</accession>
<dbReference type="Proteomes" id="UP000019434">
    <property type="component" value="Chromosome"/>
</dbReference>
<dbReference type="HOGENOM" id="CLU_073252_0_0_2"/>
<name>W8NW61_9EURY</name>
<organism evidence="1 2">
    <name type="scientific">Thermococcus nautili</name>
    <dbReference type="NCBI Taxonomy" id="195522"/>
    <lineage>
        <taxon>Archaea</taxon>
        <taxon>Methanobacteriati</taxon>
        <taxon>Methanobacteriota</taxon>
        <taxon>Thermococci</taxon>
        <taxon>Thermococcales</taxon>
        <taxon>Thermococcaceae</taxon>
        <taxon>Thermococcus</taxon>
    </lineage>
</organism>
<dbReference type="KEGG" id="tnu:BD01_1819"/>
<protein>
    <submittedName>
        <fullName evidence="1">Uncharacterized protein</fullName>
    </submittedName>
</protein>
<dbReference type="AlphaFoldDB" id="W8NW61"/>
<dbReference type="eggNOG" id="arCOG07527">
    <property type="taxonomic scope" value="Archaea"/>
</dbReference>
<dbReference type="RefSeq" id="WP_042692096.1">
    <property type="nucleotide sequence ID" value="NZ_CP007264.1"/>
</dbReference>
<sequence>MNWRKTTFGVVLVFMVLSLQLIEAPQAMAMSTNNASVTFRRAVVAWYDDKGKLQMNVTWVNATLNLTNLTHSPCACQNASSCGAVNTSAHVNVSITTLYNMTRKHEQLLFIKVTVYNATFNYTIYNLVYRAERSQYNFTLITKILTDPKTGKYTVFVTGMNIAPDDKNRAVPVGDTVLVLGNLTLSDYYWTLNKVLMKLRRGDETSWIWDRSAYELRHLSHLVRLKLPEYNGKTNLGYAIVIDDYSGCSHLCDLACTSAFTIVCLGAMVSSGGWLGWACFLGGAFCTAGCTALCSSDWGWNTLISGGVSGGCSYVCSELIIKEGACGRLLCKIPFPGCISGCAAVLTPIFCPQICAAFSALLP</sequence>
<proteinExistence type="predicted"/>
<dbReference type="EMBL" id="CP007264">
    <property type="protein sequence ID" value="AHL23422.1"/>
    <property type="molecule type" value="Genomic_DNA"/>
</dbReference>
<dbReference type="GeneID" id="24959313"/>
<dbReference type="STRING" id="195522.BD01_1819"/>
<evidence type="ECO:0000313" key="1">
    <source>
        <dbReference type="EMBL" id="AHL23422.1"/>
    </source>
</evidence>
<keyword evidence="2" id="KW-1185">Reference proteome</keyword>